<sequence>MDHAAEKSGFPPKRLDSHLDFEDLNVSPLSVALPLPEGLKSEFKSKNARNILLYPSPRPALCRIKLELEREQSRNPTEVKDGATEEQKRCKCKQSRCIQLYCECFSSGTYCEGCSCFSCQNNVENEAAREAAIGSILEHNPNAFRRKIVKHKGCQCKKSGCLKRYCECVQSKILCSESCKCVDCKNLQERGERASTGRNTEYLAFIKQTNAAISGAIGISGYRSRKSRKTKDWDDFPGSNSEDQQNLRLLKDPKNDGSAVLASSKITCRSLLAGAIQQQDTRELCSVTVEISQAAMILAGLAATHRGDANAQEGMPISPGTLALPRDKEFFFTEDASSAHQINNYHSNTDISVQLERHVLLKFRDYLHRLIALGNVKGRILFSSF</sequence>
<keyword evidence="2" id="KW-1185">Reference proteome</keyword>
<proteinExistence type="predicted"/>
<comment type="caution">
    <text evidence="1">The sequence shown here is derived from an EMBL/GenBank/DDBJ whole genome shotgun (WGS) entry which is preliminary data.</text>
</comment>
<dbReference type="Proteomes" id="UP000828048">
    <property type="component" value="Chromosome 9"/>
</dbReference>
<gene>
    <name evidence="1" type="ORF">Vadar_014213</name>
</gene>
<evidence type="ECO:0000313" key="2">
    <source>
        <dbReference type="Proteomes" id="UP000828048"/>
    </source>
</evidence>
<dbReference type="EMBL" id="CM037159">
    <property type="protein sequence ID" value="KAH7866010.1"/>
    <property type="molecule type" value="Genomic_DNA"/>
</dbReference>
<reference evidence="1 2" key="1">
    <citation type="journal article" date="2021" name="Hortic Res">
        <title>High-quality reference genome and annotation aids understanding of berry development for evergreen blueberry (Vaccinium darrowii).</title>
        <authorList>
            <person name="Yu J."/>
            <person name="Hulse-Kemp A.M."/>
            <person name="Babiker E."/>
            <person name="Staton M."/>
        </authorList>
    </citation>
    <scope>NUCLEOTIDE SEQUENCE [LARGE SCALE GENOMIC DNA]</scope>
    <source>
        <strain evidence="2">cv. NJ 8807/NJ 8810</strain>
        <tissue evidence="1">Young leaf</tissue>
    </source>
</reference>
<name>A0ACB7ZK79_9ERIC</name>
<accession>A0ACB7ZK79</accession>
<protein>
    <submittedName>
        <fullName evidence="1">Uncharacterized protein</fullName>
    </submittedName>
</protein>
<organism evidence="1 2">
    <name type="scientific">Vaccinium darrowii</name>
    <dbReference type="NCBI Taxonomy" id="229202"/>
    <lineage>
        <taxon>Eukaryota</taxon>
        <taxon>Viridiplantae</taxon>
        <taxon>Streptophyta</taxon>
        <taxon>Embryophyta</taxon>
        <taxon>Tracheophyta</taxon>
        <taxon>Spermatophyta</taxon>
        <taxon>Magnoliopsida</taxon>
        <taxon>eudicotyledons</taxon>
        <taxon>Gunneridae</taxon>
        <taxon>Pentapetalae</taxon>
        <taxon>asterids</taxon>
        <taxon>Ericales</taxon>
        <taxon>Ericaceae</taxon>
        <taxon>Vaccinioideae</taxon>
        <taxon>Vaccinieae</taxon>
        <taxon>Vaccinium</taxon>
    </lineage>
</organism>
<evidence type="ECO:0000313" key="1">
    <source>
        <dbReference type="EMBL" id="KAH7866010.1"/>
    </source>
</evidence>